<dbReference type="CTD" id="9798408"/>
<sequence length="365" mass="41960">MAFPLLRVPFVCLRTVFKTMEDVDLIRTARCSKRMRVVIKSCGRDIGYNTWTPEQKNRLNLKDIMDLFHLFRESEPEEFQARFQLGIRVSAQLICRLEILPKSIALSPIVEMPVYFKPEIYFESIQNLDENDTSIEHLNLGSMVPVAKKGVKKFNSYSENQLEGFIKLVQYFESIFGCRLIKVCIDGSDTDEFSINLRNVVEGLNLSNLTMNAWELHNLAKVNRNDLFYIMENVNTESLAYVCHSFAPQHNAAEHIQECILLDNITKIRCTRLVLAISNCSHRTIVNFISNWLSEPVLWGKTACVALNEMANMELIFASLRENRSGEQLNFNVVHRAVKDWQIITHSDKVLNISLLAGKHVVLKC</sequence>
<feature type="domain" description="F-box" evidence="1">
    <location>
        <begin position="2"/>
        <end position="54"/>
    </location>
</feature>
<dbReference type="HOGENOM" id="CLU_063119_0_0_1"/>
<proteinExistence type="predicted"/>
<evidence type="ECO:0000313" key="3">
    <source>
        <dbReference type="Proteomes" id="UP000008281"/>
    </source>
</evidence>
<name>E3MLQ8_CAERE</name>
<gene>
    <name evidence="2" type="ORF">CRE_31298</name>
</gene>
<dbReference type="KEGG" id="crq:GCK72_022915"/>
<evidence type="ECO:0000259" key="1">
    <source>
        <dbReference type="PROSITE" id="PS50181"/>
    </source>
</evidence>
<reference evidence="2" key="1">
    <citation type="submission" date="2007-07" db="EMBL/GenBank/DDBJ databases">
        <title>PCAP assembly of the Caenorhabditis remanei genome.</title>
        <authorList>
            <consortium name="The Caenorhabditis remanei Sequencing Consortium"/>
            <person name="Wilson R.K."/>
        </authorList>
    </citation>
    <scope>NUCLEOTIDE SEQUENCE [LARGE SCALE GENOMIC DNA]</scope>
    <source>
        <strain evidence="2">PB4641</strain>
    </source>
</reference>
<dbReference type="PANTHER" id="PTHR21503:SF48">
    <property type="entry name" value="F-BOX ASSOCIATED DOMAIN-CONTAINING PROTEIN-RELATED"/>
    <property type="match status" value="1"/>
</dbReference>
<dbReference type="AlphaFoldDB" id="E3MLQ8"/>
<accession>E3MLQ8</accession>
<dbReference type="GeneID" id="9798408"/>
<dbReference type="Pfam" id="PF00646">
    <property type="entry name" value="F-box"/>
    <property type="match status" value="1"/>
</dbReference>
<dbReference type="InParanoid" id="E3MLQ8"/>
<keyword evidence="3" id="KW-1185">Reference proteome</keyword>
<dbReference type="PROSITE" id="PS50181">
    <property type="entry name" value="FBOX"/>
    <property type="match status" value="1"/>
</dbReference>
<organism evidence="3">
    <name type="scientific">Caenorhabditis remanei</name>
    <name type="common">Caenorhabditis vulgaris</name>
    <dbReference type="NCBI Taxonomy" id="31234"/>
    <lineage>
        <taxon>Eukaryota</taxon>
        <taxon>Metazoa</taxon>
        <taxon>Ecdysozoa</taxon>
        <taxon>Nematoda</taxon>
        <taxon>Chromadorea</taxon>
        <taxon>Rhabditida</taxon>
        <taxon>Rhabditina</taxon>
        <taxon>Rhabditomorpha</taxon>
        <taxon>Rhabditoidea</taxon>
        <taxon>Rhabditidae</taxon>
        <taxon>Peloderinae</taxon>
        <taxon>Caenorhabditis</taxon>
    </lineage>
</organism>
<dbReference type="PANTHER" id="PTHR21503">
    <property type="entry name" value="F-BOX-CONTAINING HYPOTHETICAL PROTEIN C.ELEGANS"/>
    <property type="match status" value="1"/>
</dbReference>
<dbReference type="InterPro" id="IPR001810">
    <property type="entry name" value="F-box_dom"/>
</dbReference>
<dbReference type="EMBL" id="DS268455">
    <property type="protein sequence ID" value="EFP04550.1"/>
    <property type="molecule type" value="Genomic_DNA"/>
</dbReference>
<protein>
    <recommendedName>
        <fullName evidence="1">F-box domain-containing protein</fullName>
    </recommendedName>
</protein>
<dbReference type="RefSeq" id="XP_003102894.2">
    <property type="nucleotide sequence ID" value="XM_003102846.2"/>
</dbReference>
<evidence type="ECO:0000313" key="2">
    <source>
        <dbReference type="EMBL" id="EFP04550.1"/>
    </source>
</evidence>
<dbReference type="Proteomes" id="UP000008281">
    <property type="component" value="Unassembled WGS sequence"/>
</dbReference>